<evidence type="ECO:0000256" key="2">
    <source>
        <dbReference type="ARBA" id="ARBA00022475"/>
    </source>
</evidence>
<sequence length="570" mass="62149">MWQSGSKAPAGTAEKCRNNEKKRDKMGAKEFASLLGGLALFLYGMNMMSQGMEAAAGNKMKQILERLTTNRYLGVLVGAVITAIIQSSSATTVMVVGFVNSGMMTLRQAVGVIMGANIGTTITGQLIALDAGAIAPFIAFLGVVMVVFLKQPKVRNIGGILAGLGVLFIGMEMMSTAMMPLRDSKAFIDMMTKFSNPLLGIMAGAIFTALIQSSSASVGILQALATSGAISFSGAVYVLFGQNIGTCITAVLASIGTGRNAKRTTIIHLSFNIIGTAVFTILCMLTPLTSWVGGFTPANPAAQIANMHTLFNIVTTILLLPAGNLLAKLAEKILPDVDEPEEGMYLKYLKNTKPVTEGKIGVSAINFELTHKEIARMLEIAKKNVADSFTAFLNCDDGFIPKVEEKEEYVDFLNREISKYISTNMAHESNTRGSRILSAYFKVTSNVERISDHAMNICGYSEWLKEKDVRFSQEVREEILQMQQTCEELLTLLLNENMEALDELSRVSALEQKMDDMTEDYRNRMMHRIQEGTASGEGSVLYTEMLTDFERIGDHALNIAQEMTEVRLAE</sequence>
<comment type="caution">
    <text evidence="9">The sequence shown here is derived from an EMBL/GenBank/DDBJ whole genome shotgun (WGS) entry which is preliminary data.</text>
</comment>
<name>C7GFX0_9FIRM</name>
<keyword evidence="3 7" id="KW-0812">Transmembrane</keyword>
<dbReference type="InterPro" id="IPR026022">
    <property type="entry name" value="PhoU_dom"/>
</dbReference>
<feature type="transmembrane region" description="Helical" evidence="7">
    <location>
        <begin position="155"/>
        <end position="177"/>
    </location>
</feature>
<dbReference type="HOGENOM" id="CLU_025623_0_1_9"/>
<feature type="domain" description="PhoU" evidence="8">
    <location>
        <begin position="483"/>
        <end position="562"/>
    </location>
</feature>
<reference evidence="9 10" key="1">
    <citation type="submission" date="2009-08" db="EMBL/GenBank/DDBJ databases">
        <authorList>
            <person name="Weinstock G."/>
            <person name="Sodergren E."/>
            <person name="Clifton S."/>
            <person name="Fulton L."/>
            <person name="Fulton B."/>
            <person name="Courtney L."/>
            <person name="Fronick C."/>
            <person name="Harrison M."/>
            <person name="Strong C."/>
            <person name="Farmer C."/>
            <person name="Delahaunty K."/>
            <person name="Markovic C."/>
            <person name="Hall O."/>
            <person name="Minx P."/>
            <person name="Tomlinson C."/>
            <person name="Mitreva M."/>
            <person name="Nelson J."/>
            <person name="Hou S."/>
            <person name="Wollam A."/>
            <person name="Pepin K.H."/>
            <person name="Johnson M."/>
            <person name="Bhonagiri V."/>
            <person name="Nash W.E."/>
            <person name="Warren W."/>
            <person name="Chinwalla A."/>
            <person name="Mardis E.R."/>
            <person name="Wilson R.K."/>
        </authorList>
    </citation>
    <scope>NUCLEOTIDE SEQUENCE [LARGE SCALE GENOMIC DNA]</scope>
    <source>
        <strain evidence="9 10">L1-82</strain>
    </source>
</reference>
<dbReference type="SUPFAM" id="SSF109755">
    <property type="entry name" value="PhoU-like"/>
    <property type="match status" value="1"/>
</dbReference>
<feature type="region of interest" description="Disordered" evidence="6">
    <location>
        <begin position="1"/>
        <end position="24"/>
    </location>
</feature>
<dbReference type="GO" id="GO:0005886">
    <property type="term" value="C:plasma membrane"/>
    <property type="evidence" value="ECO:0007669"/>
    <property type="project" value="UniProtKB-SubCell"/>
</dbReference>
<feature type="transmembrane region" description="Helical" evidence="7">
    <location>
        <begin position="72"/>
        <end position="99"/>
    </location>
</feature>
<feature type="domain" description="PhoU" evidence="8">
    <location>
        <begin position="374"/>
        <end position="458"/>
    </location>
</feature>
<evidence type="ECO:0000256" key="1">
    <source>
        <dbReference type="ARBA" id="ARBA00004651"/>
    </source>
</evidence>
<dbReference type="Gene3D" id="1.20.58.220">
    <property type="entry name" value="Phosphate transport system protein phou homolog 2, domain 2"/>
    <property type="match status" value="1"/>
</dbReference>
<feature type="transmembrane region" description="Helical" evidence="7">
    <location>
        <begin position="31"/>
        <end position="52"/>
    </location>
</feature>
<comment type="subcellular location">
    <subcellularLocation>
        <location evidence="1">Cell membrane</location>
        <topology evidence="1">Multi-pass membrane protein</topology>
    </subcellularLocation>
</comment>
<keyword evidence="5 7" id="KW-0472">Membrane</keyword>
<dbReference type="NCBIfam" id="NF037997">
    <property type="entry name" value="Na_Pi_symport"/>
    <property type="match status" value="1"/>
</dbReference>
<organism evidence="9 10">
    <name type="scientific">Roseburia intestinalis L1-82</name>
    <dbReference type="NCBI Taxonomy" id="536231"/>
    <lineage>
        <taxon>Bacteria</taxon>
        <taxon>Bacillati</taxon>
        <taxon>Bacillota</taxon>
        <taxon>Clostridia</taxon>
        <taxon>Lachnospirales</taxon>
        <taxon>Lachnospiraceae</taxon>
        <taxon>Roseburia</taxon>
    </lineage>
</organism>
<dbReference type="PANTHER" id="PTHR10010:SF46">
    <property type="entry name" value="SODIUM-DEPENDENT PHOSPHATE TRANSPORT PROTEIN 2B"/>
    <property type="match status" value="1"/>
</dbReference>
<evidence type="ECO:0000313" key="10">
    <source>
        <dbReference type="Proteomes" id="UP000004828"/>
    </source>
</evidence>
<feature type="transmembrane region" description="Helical" evidence="7">
    <location>
        <begin position="269"/>
        <end position="289"/>
    </location>
</feature>
<evidence type="ECO:0000256" key="6">
    <source>
        <dbReference type="SAM" id="MobiDB-lite"/>
    </source>
</evidence>
<evidence type="ECO:0000256" key="7">
    <source>
        <dbReference type="SAM" id="Phobius"/>
    </source>
</evidence>
<accession>C7GFX0</accession>
<keyword evidence="2" id="KW-1003">Cell membrane</keyword>
<dbReference type="InterPro" id="IPR038078">
    <property type="entry name" value="PhoU-like_sf"/>
</dbReference>
<dbReference type="GO" id="GO:0044341">
    <property type="term" value="P:sodium-dependent phosphate transport"/>
    <property type="evidence" value="ECO:0007669"/>
    <property type="project" value="InterPro"/>
</dbReference>
<dbReference type="PANTHER" id="PTHR10010">
    <property type="entry name" value="SOLUTE CARRIER FAMILY 34 SODIUM PHOSPHATE , MEMBER 2-RELATED"/>
    <property type="match status" value="1"/>
</dbReference>
<feature type="transmembrane region" description="Helical" evidence="7">
    <location>
        <begin position="309"/>
        <end position="327"/>
    </location>
</feature>
<evidence type="ECO:0000313" key="9">
    <source>
        <dbReference type="EMBL" id="EEU99284.1"/>
    </source>
</evidence>
<feature type="compositionally biased region" description="Basic and acidic residues" evidence="6">
    <location>
        <begin position="14"/>
        <end position="24"/>
    </location>
</feature>
<proteinExistence type="predicted"/>
<dbReference type="InterPro" id="IPR003841">
    <property type="entry name" value="Na/Pi_transpt"/>
</dbReference>
<dbReference type="Proteomes" id="UP000004828">
    <property type="component" value="Unassembled WGS sequence"/>
</dbReference>
<evidence type="ECO:0000259" key="8">
    <source>
        <dbReference type="Pfam" id="PF01895"/>
    </source>
</evidence>
<dbReference type="Pfam" id="PF02690">
    <property type="entry name" value="Na_Pi_cotrans"/>
    <property type="match status" value="2"/>
</dbReference>
<keyword evidence="4 7" id="KW-1133">Transmembrane helix</keyword>
<dbReference type="AlphaFoldDB" id="C7GFX0"/>
<evidence type="ECO:0000256" key="3">
    <source>
        <dbReference type="ARBA" id="ARBA00022692"/>
    </source>
</evidence>
<evidence type="ECO:0000256" key="4">
    <source>
        <dbReference type="ARBA" id="ARBA00022989"/>
    </source>
</evidence>
<feature type="transmembrane region" description="Helical" evidence="7">
    <location>
        <begin position="198"/>
        <end position="224"/>
    </location>
</feature>
<dbReference type="EMBL" id="ABYJ02000223">
    <property type="protein sequence ID" value="EEU99284.1"/>
    <property type="molecule type" value="Genomic_DNA"/>
</dbReference>
<protein>
    <submittedName>
        <fullName evidence="9">Na/Pi-cotransporter II-like protein</fullName>
    </submittedName>
</protein>
<dbReference type="Pfam" id="PF01895">
    <property type="entry name" value="PhoU"/>
    <property type="match status" value="2"/>
</dbReference>
<dbReference type="InterPro" id="IPR004633">
    <property type="entry name" value="NaPi_cotrn-rel/YqeW-like"/>
</dbReference>
<feature type="transmembrane region" description="Helical" evidence="7">
    <location>
        <begin position="126"/>
        <end position="149"/>
    </location>
</feature>
<evidence type="ECO:0000256" key="5">
    <source>
        <dbReference type="ARBA" id="ARBA00023136"/>
    </source>
</evidence>
<dbReference type="GO" id="GO:0005436">
    <property type="term" value="F:sodium:phosphate symporter activity"/>
    <property type="evidence" value="ECO:0007669"/>
    <property type="project" value="InterPro"/>
</dbReference>
<dbReference type="NCBIfam" id="TIGR00704">
    <property type="entry name" value="NaPi_cotrn_rel"/>
    <property type="match status" value="1"/>
</dbReference>
<gene>
    <name evidence="9" type="ORF">ROSINTL182_08827</name>
</gene>